<dbReference type="RefSeq" id="WP_053412716.1">
    <property type="nucleotide sequence ID" value="NZ_CP006841.1"/>
</dbReference>
<dbReference type="Proteomes" id="UP000058446">
    <property type="component" value="Chromosome"/>
</dbReference>
<feature type="compositionally biased region" description="Polar residues" evidence="1">
    <location>
        <begin position="74"/>
        <end position="91"/>
    </location>
</feature>
<dbReference type="STRING" id="1408189.CLAC_09725"/>
<evidence type="ECO:0000256" key="1">
    <source>
        <dbReference type="SAM" id="MobiDB-lite"/>
    </source>
</evidence>
<evidence type="ECO:0000313" key="2">
    <source>
        <dbReference type="EMBL" id="ALA68652.1"/>
    </source>
</evidence>
<evidence type="ECO:0000313" key="3">
    <source>
        <dbReference type="Proteomes" id="UP000058446"/>
    </source>
</evidence>
<accession>A0A0K2H3P1</accession>
<reference evidence="2 3" key="1">
    <citation type="submission" date="2013-10" db="EMBL/GenBank/DDBJ databases">
        <title>Complete genome sequence of Corynebacterium lactis DSM 45799(T), isolated from raw cow milk.</title>
        <authorList>
            <person name="Ruckert C."/>
            <person name="Albersmeier A."/>
            <person name="Lipski A."/>
            <person name="Kalinowski J."/>
        </authorList>
    </citation>
    <scope>NUCLEOTIDE SEQUENCE [LARGE SCALE GENOMIC DNA]</scope>
    <source>
        <strain evidence="2 3">RW2-5</strain>
    </source>
</reference>
<dbReference type="KEGG" id="clw:CLAC_09725"/>
<dbReference type="PATRIC" id="fig|1408189.4.peg.1950"/>
<dbReference type="EMBL" id="CP006841">
    <property type="protein sequence ID" value="ALA68652.1"/>
    <property type="molecule type" value="Genomic_DNA"/>
</dbReference>
<name>A0A0K2H3P1_9CORY</name>
<gene>
    <name evidence="2" type="ORF">CLAC_09725</name>
</gene>
<proteinExistence type="predicted"/>
<feature type="region of interest" description="Disordered" evidence="1">
    <location>
        <begin position="70"/>
        <end position="95"/>
    </location>
</feature>
<protein>
    <recommendedName>
        <fullName evidence="4">Head-to-tail adaptor</fullName>
    </recommendedName>
</protein>
<sequence>MFATYRDVRLRWQTAPASVTDEAIEAVLDDAEAWLRASYPQIPATPDENLRKVLALVSVSMAKRALAATDRGGITQQQATAGSFSQSTSWRNPDGDLFLSGQERQMLESALQDFSADRAVSMEATGW</sequence>
<organism evidence="2 3">
    <name type="scientific">Corynebacterium lactis RW2-5</name>
    <dbReference type="NCBI Taxonomy" id="1408189"/>
    <lineage>
        <taxon>Bacteria</taxon>
        <taxon>Bacillati</taxon>
        <taxon>Actinomycetota</taxon>
        <taxon>Actinomycetes</taxon>
        <taxon>Mycobacteriales</taxon>
        <taxon>Corynebacteriaceae</taxon>
        <taxon>Corynebacterium</taxon>
    </lineage>
</organism>
<keyword evidence="3" id="KW-1185">Reference proteome</keyword>
<dbReference type="OrthoDB" id="3194840at2"/>
<dbReference type="AlphaFoldDB" id="A0A0K2H3P1"/>
<evidence type="ECO:0008006" key="4">
    <source>
        <dbReference type="Google" id="ProtNLM"/>
    </source>
</evidence>